<accession>A0A6P6RRY6</accession>
<sequence length="805" mass="87100">MCDAASAAAAALLQVARAALSSVSGDGCDDASVGEEAAISAACTDVARRPFAGGSPAASWLRTVSEQPLRMREAAAATAPSRDSTIAAAARTSPRHLQPAAGKRLPTAVPTSAPAADAEAADASALDARENARETCKDGARCSPFPLMVLYATQTGNAAAAAADIWREVQRMLPLQQPPLLLPFAAGWPQVLQQHARLRQQQKDAKAVLVLVVSTTGYGDIPDSMKDIWRGLLEAHLPSDHLSWIQFAVFGLGDRRYVEFNFAALKVARRFEQLGAQPICRLGLGDEQHDFGYEGELDPWLLLLLQQLPQQAPHLFSDDARGVWTPQSAEGDVWLPSPLYKVELLARQVACDFAAREASARSAAATPATSDSVDLMPLIQRVAFLQGRLPHQQLQQQHHQNLLFAQVISSRRITSPDHFQVIQHLKEGKDEFFAYCRDQRRDVADAFWDFCIHEPPASAADCTPTTTAAAAATAAPLLPLDRLCSTMLPLEARKYSVANTSPPVSAAVAVHEGSVGDQAGLAAAGDAAAVPAAAALLLLGSALFLGGGTSSLLNLLVTEETANRMRSLAAATLLERQSKQQHVVVDLCVALVEHETSNLRKCFGVCSQHLLHAQVGSLLPVYIQPSALPAAFLHASSRWLLIATGTGVAPIRALVQYRHCVQRRQQEGPLQKRDLLFLGFRNEQKDFLFGDEWCTYAAWLQTFVAFSRTCSSWSSASRSASDNARAALYGGGFLQRHTDMGKVTSLLLDAEGCILVCGNAHPMPSQVESELLALLQEQEQLSPQHAQQLLQYKKKHGRYWRDTWQ</sequence>
<dbReference type="Pfam" id="PF00175">
    <property type="entry name" value="NAD_binding_1"/>
    <property type="match status" value="1"/>
</dbReference>
<feature type="chain" id="PRO_5028459706" evidence="2">
    <location>
        <begin position="19"/>
        <end position="805"/>
    </location>
</feature>
<dbReference type="InterPro" id="IPR029039">
    <property type="entry name" value="Flavoprotein-like_sf"/>
</dbReference>
<reference evidence="5" key="1">
    <citation type="submission" date="2025-08" db="UniProtKB">
        <authorList>
            <consortium name="RefSeq"/>
        </authorList>
    </citation>
    <scope>IDENTIFICATION</scope>
</reference>
<gene>
    <name evidence="5" type="primary">LOC34624326</name>
</gene>
<dbReference type="AlphaFoldDB" id="A0A6P6RRY6"/>
<feature type="domain" description="Flavodoxin-like" evidence="3">
    <location>
        <begin position="147"/>
        <end position="305"/>
    </location>
</feature>
<dbReference type="PROSITE" id="PS50902">
    <property type="entry name" value="FLAVODOXIN_LIKE"/>
    <property type="match status" value="1"/>
</dbReference>
<dbReference type="SUPFAM" id="SSF63380">
    <property type="entry name" value="Riboflavin synthase domain-like"/>
    <property type="match status" value="1"/>
</dbReference>
<dbReference type="GeneID" id="34624326"/>
<dbReference type="Gene3D" id="3.40.50.360">
    <property type="match status" value="1"/>
</dbReference>
<evidence type="ECO:0000256" key="2">
    <source>
        <dbReference type="SAM" id="SignalP"/>
    </source>
</evidence>
<dbReference type="GO" id="GO:0050660">
    <property type="term" value="F:flavin adenine dinucleotide binding"/>
    <property type="evidence" value="ECO:0007669"/>
    <property type="project" value="TreeGrafter"/>
</dbReference>
<evidence type="ECO:0000256" key="1">
    <source>
        <dbReference type="ARBA" id="ARBA00022630"/>
    </source>
</evidence>
<dbReference type="InterPro" id="IPR017938">
    <property type="entry name" value="Riboflavin_synthase-like_b-brl"/>
</dbReference>
<protein>
    <submittedName>
        <fullName evidence="5">Uncharacterized protein LOC34624326</fullName>
    </submittedName>
</protein>
<dbReference type="OrthoDB" id="332159at2759"/>
<keyword evidence="2" id="KW-0732">Signal</keyword>
<dbReference type="Proteomes" id="UP000515125">
    <property type="component" value="Unplaced"/>
</dbReference>
<dbReference type="InterPro" id="IPR001094">
    <property type="entry name" value="Flavdoxin-like"/>
</dbReference>
<organism evidence="4 5">
    <name type="scientific">Cyclospora cayetanensis</name>
    <dbReference type="NCBI Taxonomy" id="88456"/>
    <lineage>
        <taxon>Eukaryota</taxon>
        <taxon>Sar</taxon>
        <taxon>Alveolata</taxon>
        <taxon>Apicomplexa</taxon>
        <taxon>Conoidasida</taxon>
        <taxon>Coccidia</taxon>
        <taxon>Eucoccidiorida</taxon>
        <taxon>Eimeriorina</taxon>
        <taxon>Eimeriidae</taxon>
        <taxon>Cyclospora</taxon>
    </lineage>
</organism>
<dbReference type="Gene3D" id="3.40.50.80">
    <property type="entry name" value="Nucleotide-binding domain of ferredoxin-NADP reductase (FNR) module"/>
    <property type="match status" value="1"/>
</dbReference>
<dbReference type="InterPro" id="IPR001433">
    <property type="entry name" value="OxRdtase_FAD/NAD-bd"/>
</dbReference>
<dbReference type="InterPro" id="IPR039261">
    <property type="entry name" value="FNR_nucleotide-bd"/>
</dbReference>
<name>A0A6P6RRY6_9EIME</name>
<dbReference type="PRINTS" id="PR00369">
    <property type="entry name" value="FLAVODOXIN"/>
</dbReference>
<feature type="signal peptide" evidence="2">
    <location>
        <begin position="1"/>
        <end position="18"/>
    </location>
</feature>
<dbReference type="SUPFAM" id="SSF52343">
    <property type="entry name" value="Ferredoxin reductase-like, C-terminal NADP-linked domain"/>
    <property type="match status" value="1"/>
</dbReference>
<dbReference type="RefSeq" id="XP_026189860.1">
    <property type="nucleotide sequence ID" value="XM_026334075.1"/>
</dbReference>
<dbReference type="GO" id="GO:0005829">
    <property type="term" value="C:cytosol"/>
    <property type="evidence" value="ECO:0007669"/>
    <property type="project" value="TreeGrafter"/>
</dbReference>
<dbReference type="InterPro" id="IPR008254">
    <property type="entry name" value="Flavodoxin/NO_synth"/>
</dbReference>
<dbReference type="PANTHER" id="PTHR19384">
    <property type="entry name" value="NITRIC OXIDE SYNTHASE-RELATED"/>
    <property type="match status" value="1"/>
</dbReference>
<dbReference type="PANTHER" id="PTHR19384:SF10">
    <property type="entry name" value="NADPH-DEPENDENT DIFLAVIN OXIDOREDUCTASE 1"/>
    <property type="match status" value="1"/>
</dbReference>
<proteinExistence type="predicted"/>
<keyword evidence="1" id="KW-0285">Flavoprotein</keyword>
<dbReference type="SUPFAM" id="SSF52218">
    <property type="entry name" value="Flavoproteins"/>
    <property type="match status" value="1"/>
</dbReference>
<keyword evidence="4" id="KW-1185">Reference proteome</keyword>
<evidence type="ECO:0000313" key="4">
    <source>
        <dbReference type="Proteomes" id="UP000515125"/>
    </source>
</evidence>
<dbReference type="Pfam" id="PF00258">
    <property type="entry name" value="Flavodoxin_1"/>
    <property type="match status" value="1"/>
</dbReference>
<dbReference type="GO" id="GO:0010181">
    <property type="term" value="F:FMN binding"/>
    <property type="evidence" value="ECO:0007669"/>
    <property type="project" value="InterPro"/>
</dbReference>
<dbReference type="GO" id="GO:0016491">
    <property type="term" value="F:oxidoreductase activity"/>
    <property type="evidence" value="ECO:0007669"/>
    <property type="project" value="InterPro"/>
</dbReference>
<evidence type="ECO:0000259" key="3">
    <source>
        <dbReference type="PROSITE" id="PS50902"/>
    </source>
</evidence>
<evidence type="ECO:0000313" key="5">
    <source>
        <dbReference type="RefSeq" id="XP_026189860.1"/>
    </source>
</evidence>